<evidence type="ECO:0000313" key="2">
    <source>
        <dbReference type="EMBL" id="KAI9552691.1"/>
    </source>
</evidence>
<gene>
    <name evidence="2" type="ORF">GHT06_020568</name>
</gene>
<keyword evidence="3" id="KW-1185">Reference proteome</keyword>
<organism evidence="2 3">
    <name type="scientific">Daphnia sinensis</name>
    <dbReference type="NCBI Taxonomy" id="1820382"/>
    <lineage>
        <taxon>Eukaryota</taxon>
        <taxon>Metazoa</taxon>
        <taxon>Ecdysozoa</taxon>
        <taxon>Arthropoda</taxon>
        <taxon>Crustacea</taxon>
        <taxon>Branchiopoda</taxon>
        <taxon>Diplostraca</taxon>
        <taxon>Cladocera</taxon>
        <taxon>Anomopoda</taxon>
        <taxon>Daphniidae</taxon>
        <taxon>Daphnia</taxon>
        <taxon>Daphnia similis group</taxon>
    </lineage>
</organism>
<name>A0AAD5PM65_9CRUS</name>
<feature type="region of interest" description="Disordered" evidence="1">
    <location>
        <begin position="76"/>
        <end position="105"/>
    </location>
</feature>
<evidence type="ECO:0000256" key="1">
    <source>
        <dbReference type="SAM" id="MobiDB-lite"/>
    </source>
</evidence>
<reference evidence="2 3" key="1">
    <citation type="submission" date="2022-05" db="EMBL/GenBank/DDBJ databases">
        <title>A multi-omics perspective on studying reproductive biology in Daphnia sinensis.</title>
        <authorList>
            <person name="Jia J."/>
        </authorList>
    </citation>
    <scope>NUCLEOTIDE SEQUENCE [LARGE SCALE GENOMIC DNA]</scope>
    <source>
        <strain evidence="2 3">WSL</strain>
    </source>
</reference>
<comment type="caution">
    <text evidence="2">The sequence shown here is derived from an EMBL/GenBank/DDBJ whole genome shotgun (WGS) entry which is preliminary data.</text>
</comment>
<dbReference type="EMBL" id="WJBH02000009">
    <property type="protein sequence ID" value="KAI9552691.1"/>
    <property type="molecule type" value="Genomic_DNA"/>
</dbReference>
<accession>A0AAD5PM65</accession>
<evidence type="ECO:0000313" key="3">
    <source>
        <dbReference type="Proteomes" id="UP000820818"/>
    </source>
</evidence>
<dbReference type="AlphaFoldDB" id="A0AAD5PM65"/>
<proteinExistence type="predicted"/>
<sequence length="200" mass="22029">MFCSPVGQLFANLRKREEAVEERKEETGGIATVPSIVDAESIEGQSPTQSQVDATMLKTVGSTIPKHNVSIHHQQPTVNVGSNPAPLPKLTTTKRPRESTTTPKDNITHCVVPNKSLRCYTAKPNKDPIIEPAQMPAVVVANTRNSSSHLLLKDKIKARMQFKIHLSDASQVINVDIPSTWTGSQEELCVKVKSMWEKKV</sequence>
<protein>
    <submittedName>
        <fullName evidence="2">Uncharacterized protein</fullName>
    </submittedName>
</protein>
<dbReference type="Proteomes" id="UP000820818">
    <property type="component" value="Linkage Group LG9"/>
</dbReference>